<name>A0A7J5TX73_9BACT</name>
<keyword evidence="3" id="KW-1185">Reference proteome</keyword>
<gene>
    <name evidence="2" type="ORF">F5984_19930</name>
</gene>
<reference evidence="2 3" key="1">
    <citation type="submission" date="2019-10" db="EMBL/GenBank/DDBJ databases">
        <title>Rudanella paleaurantiibacter sp. nov., isolated from sludge.</title>
        <authorList>
            <person name="Xu S.Q."/>
        </authorList>
    </citation>
    <scope>NUCLEOTIDE SEQUENCE [LARGE SCALE GENOMIC DNA]</scope>
    <source>
        <strain evidence="2 3">HX-22-17</strain>
    </source>
</reference>
<dbReference type="AlphaFoldDB" id="A0A7J5TX73"/>
<evidence type="ECO:0000313" key="3">
    <source>
        <dbReference type="Proteomes" id="UP000488299"/>
    </source>
</evidence>
<dbReference type="Proteomes" id="UP000488299">
    <property type="component" value="Unassembled WGS sequence"/>
</dbReference>
<proteinExistence type="predicted"/>
<organism evidence="2 3">
    <name type="scientific">Rudanella paleaurantiibacter</name>
    <dbReference type="NCBI Taxonomy" id="2614655"/>
    <lineage>
        <taxon>Bacteria</taxon>
        <taxon>Pseudomonadati</taxon>
        <taxon>Bacteroidota</taxon>
        <taxon>Cytophagia</taxon>
        <taxon>Cytophagales</taxon>
        <taxon>Cytophagaceae</taxon>
        <taxon>Rudanella</taxon>
    </lineage>
</organism>
<keyword evidence="1" id="KW-0732">Signal</keyword>
<feature type="chain" id="PRO_5029629968" evidence="1">
    <location>
        <begin position="20"/>
        <end position="211"/>
    </location>
</feature>
<comment type="caution">
    <text evidence="2">The sequence shown here is derived from an EMBL/GenBank/DDBJ whole genome shotgun (WGS) entry which is preliminary data.</text>
</comment>
<dbReference type="EMBL" id="WELI01000009">
    <property type="protein sequence ID" value="KAB7728026.1"/>
    <property type="molecule type" value="Genomic_DNA"/>
</dbReference>
<protein>
    <submittedName>
        <fullName evidence="2">Uncharacterized protein</fullName>
    </submittedName>
</protein>
<accession>A0A7J5TX73</accession>
<feature type="signal peptide" evidence="1">
    <location>
        <begin position="1"/>
        <end position="19"/>
    </location>
</feature>
<evidence type="ECO:0000256" key="1">
    <source>
        <dbReference type="SAM" id="SignalP"/>
    </source>
</evidence>
<evidence type="ECO:0000313" key="2">
    <source>
        <dbReference type="EMBL" id="KAB7728026.1"/>
    </source>
</evidence>
<dbReference type="RefSeq" id="WP_152125976.1">
    <property type="nucleotide sequence ID" value="NZ_WELI01000009.1"/>
</dbReference>
<sequence>MRTCYLLCIGLLVAGLSGAPGQTLKRPTRPVSLDEAVLRQAIFDTAALFVGKVERTNQNDADWIKAINRSNKLPDRAMYCASAFYYVHAQNGVRLPIAPVSIGRVNAYFRDPTKIVWRKGQRGNTRLGAKIRRMDAVSLFASHIEGIAQDRYDPAEDEEVLLIGFNTTGGRGTRGGCYINRRRTRDIKAIANWLTPWLESYQSSLGKKLSF</sequence>